<proteinExistence type="predicted"/>
<reference evidence="1 2" key="1">
    <citation type="submission" date="2016-10" db="EMBL/GenBank/DDBJ databases">
        <authorList>
            <person name="Varghese N."/>
            <person name="Submissions S."/>
        </authorList>
    </citation>
    <scope>NUCLEOTIDE SEQUENCE [LARGE SCALE GENOMIC DNA]</scope>
    <source>
        <strain evidence="1 2">DSM 16643</strain>
    </source>
</reference>
<organism evidence="1 2">
    <name type="scientific">Methanobrevibacter millerae</name>
    <dbReference type="NCBI Taxonomy" id="230361"/>
    <lineage>
        <taxon>Archaea</taxon>
        <taxon>Methanobacteriati</taxon>
        <taxon>Methanobacteriota</taxon>
        <taxon>Methanomada group</taxon>
        <taxon>Methanobacteria</taxon>
        <taxon>Methanobacteriales</taxon>
        <taxon>Methanobacteriaceae</taxon>
        <taxon>Methanobrevibacter</taxon>
    </lineage>
</organism>
<evidence type="ECO:0000313" key="2">
    <source>
        <dbReference type="Proteomes" id="UP000323439"/>
    </source>
</evidence>
<dbReference type="EMBL" id="FMXB01000023">
    <property type="protein sequence ID" value="SDA69399.1"/>
    <property type="molecule type" value="Genomic_DNA"/>
</dbReference>
<accession>A0A1G5XG18</accession>
<protein>
    <submittedName>
        <fullName evidence="1">Uncharacterized protein</fullName>
    </submittedName>
</protein>
<dbReference type="Proteomes" id="UP000323439">
    <property type="component" value="Unassembled WGS sequence"/>
</dbReference>
<dbReference type="RefSeq" id="WP_149732702.1">
    <property type="nucleotide sequence ID" value="NZ_FMXB01000023.1"/>
</dbReference>
<dbReference type="AlphaFoldDB" id="A0A1G5XG18"/>
<sequence>MNNVDFIKDYGEEQYNTGKIETIRDLLNDNEISLKSAITRLTILNCGLEKISEITGLSITEIEAIQNQ</sequence>
<gene>
    <name evidence="1" type="ORF">SAMN02910315_02222</name>
</gene>
<evidence type="ECO:0000313" key="1">
    <source>
        <dbReference type="EMBL" id="SDA69399.1"/>
    </source>
</evidence>
<name>A0A1G5XG18_9EURY</name>
<keyword evidence="2" id="KW-1185">Reference proteome</keyword>